<dbReference type="GO" id="GO:0048564">
    <property type="term" value="P:photosystem I assembly"/>
    <property type="evidence" value="ECO:0007669"/>
    <property type="project" value="InterPro"/>
</dbReference>
<dbReference type="EMBL" id="PSQE01000008">
    <property type="protein sequence ID" value="RHN41716.1"/>
    <property type="molecule type" value="Genomic_DNA"/>
</dbReference>
<evidence type="ECO:0000313" key="4">
    <source>
        <dbReference type="EnsemblPlants" id="AET03446"/>
    </source>
</evidence>
<dbReference type="HOGENOM" id="CLU_053426_0_0_1"/>
<sequence length="317" mass="35078">MIAEGDFPVTIMENLQKQKQNVMDALSLKESSINHAFYDTSPPLQLSKPKSTSLSLPNSINSSPLFTSKRKSKGSVVESPGQASNLTLKHQYLLKEIKLRKSKSCGEGRASLSPFDEFDHWLIKPSMVEHDYTNIKHESFSENEAIKEHHTNDSDLETNAEEGFKCSVLCMFLPGFGKAKSAKTKKEGSEMEGTISRTVSLEKFECGSWASSALFNDIETDNTSSYFDLPLELIKGSSYNDVHAPVTSAFVFEKDLKGVLKNGSSRTNARKSDTSPYHVRFSTSSTSHYSPSPASCNTPSLRNTKVDFNAFLEAQST</sequence>
<dbReference type="PANTHER" id="PTHR33672:SF24">
    <property type="entry name" value="OS01G0798600 PROTEIN"/>
    <property type="match status" value="1"/>
</dbReference>
<protein>
    <submittedName>
        <fullName evidence="2 4">Uncharacterized protein</fullName>
    </submittedName>
</protein>
<evidence type="ECO:0000256" key="1">
    <source>
        <dbReference type="SAM" id="MobiDB-lite"/>
    </source>
</evidence>
<dbReference type="EnsemblPlants" id="AET03446">
    <property type="protein sequence ID" value="AET03446"/>
    <property type="gene ID" value="MTR_8g070690"/>
</dbReference>
<dbReference type="InterPro" id="IPR040340">
    <property type="entry name" value="CEST/Y3IP1"/>
</dbReference>
<dbReference type="Proteomes" id="UP000002051">
    <property type="component" value="Chromosome 8"/>
</dbReference>
<dbReference type="Proteomes" id="UP000265566">
    <property type="component" value="Chromosome 8"/>
</dbReference>
<dbReference type="AlphaFoldDB" id="G7L729"/>
<proteinExistence type="predicted"/>
<dbReference type="KEGG" id="mtr:11444288"/>
<reference evidence="2 5" key="2">
    <citation type="journal article" date="2014" name="BMC Genomics">
        <title>An improved genome release (version Mt4.0) for the model legume Medicago truncatula.</title>
        <authorList>
            <person name="Tang H."/>
            <person name="Krishnakumar V."/>
            <person name="Bidwell S."/>
            <person name="Rosen B."/>
            <person name="Chan A."/>
            <person name="Zhou S."/>
            <person name="Gentzbittel L."/>
            <person name="Childs K.L."/>
            <person name="Yandell M."/>
            <person name="Gundlach H."/>
            <person name="Mayer K.F."/>
            <person name="Schwartz D.C."/>
            <person name="Town C.D."/>
        </authorList>
    </citation>
    <scope>GENOME REANNOTATION</scope>
    <source>
        <strain evidence="4 5">cv. Jemalong A17</strain>
    </source>
</reference>
<keyword evidence="5" id="KW-1185">Reference proteome</keyword>
<organism evidence="2 5">
    <name type="scientific">Medicago truncatula</name>
    <name type="common">Barrel medic</name>
    <name type="synonym">Medicago tribuloides</name>
    <dbReference type="NCBI Taxonomy" id="3880"/>
    <lineage>
        <taxon>Eukaryota</taxon>
        <taxon>Viridiplantae</taxon>
        <taxon>Streptophyta</taxon>
        <taxon>Embryophyta</taxon>
        <taxon>Tracheophyta</taxon>
        <taxon>Spermatophyta</taxon>
        <taxon>Magnoliopsida</taxon>
        <taxon>eudicotyledons</taxon>
        <taxon>Gunneridae</taxon>
        <taxon>Pentapetalae</taxon>
        <taxon>rosids</taxon>
        <taxon>fabids</taxon>
        <taxon>Fabales</taxon>
        <taxon>Fabaceae</taxon>
        <taxon>Papilionoideae</taxon>
        <taxon>50 kb inversion clade</taxon>
        <taxon>NPAAA clade</taxon>
        <taxon>Hologalegina</taxon>
        <taxon>IRL clade</taxon>
        <taxon>Trifolieae</taxon>
        <taxon>Medicago</taxon>
    </lineage>
</organism>
<feature type="compositionally biased region" description="Low complexity" evidence="1">
    <location>
        <begin position="282"/>
        <end position="295"/>
    </location>
</feature>
<dbReference type="STRING" id="3880.G7L729"/>
<dbReference type="OMA" id="PMVKENN"/>
<evidence type="ECO:0000313" key="2">
    <source>
        <dbReference type="EMBL" id="AET03446.1"/>
    </source>
</evidence>
<reference evidence="3" key="4">
    <citation type="journal article" date="2018" name="Nat. Plants">
        <title>Whole-genome landscape of Medicago truncatula symbiotic genes.</title>
        <authorList>
            <person name="Pecrix Y."/>
            <person name="Gamas P."/>
            <person name="Carrere S."/>
        </authorList>
    </citation>
    <scope>NUCLEOTIDE SEQUENCE</scope>
    <source>
        <tissue evidence="3">Leaves</tissue>
    </source>
</reference>
<name>G7L729_MEDTR</name>
<dbReference type="OrthoDB" id="1880037at2759"/>
<feature type="region of interest" description="Disordered" evidence="1">
    <location>
        <begin position="263"/>
        <end position="296"/>
    </location>
</feature>
<gene>
    <name evidence="4" type="primary">11444288</name>
    <name evidence="2" type="ordered locus">MTR_8g070690</name>
    <name evidence="3" type="ORF">MtrunA17_Chr8g0369021</name>
</gene>
<evidence type="ECO:0000313" key="5">
    <source>
        <dbReference type="Proteomes" id="UP000002051"/>
    </source>
</evidence>
<dbReference type="Gramene" id="rna48068">
    <property type="protein sequence ID" value="RHN41716.1"/>
    <property type="gene ID" value="gene48068"/>
</dbReference>
<dbReference type="GO" id="GO:0080183">
    <property type="term" value="P:response to photooxidative stress"/>
    <property type="evidence" value="ECO:0007669"/>
    <property type="project" value="InterPro"/>
</dbReference>
<reference evidence="4" key="3">
    <citation type="submission" date="2015-04" db="UniProtKB">
        <authorList>
            <consortium name="EnsemblPlants"/>
        </authorList>
    </citation>
    <scope>IDENTIFICATION</scope>
    <source>
        <strain evidence="4">cv. Jemalong A17</strain>
    </source>
</reference>
<dbReference type="PANTHER" id="PTHR33672">
    <property type="entry name" value="YCF3-INTERACTING PROTEIN 1, CHLOROPLASTIC"/>
    <property type="match status" value="1"/>
</dbReference>
<evidence type="ECO:0000313" key="3">
    <source>
        <dbReference type="EMBL" id="RHN41716.1"/>
    </source>
</evidence>
<dbReference type="GO" id="GO:0009535">
    <property type="term" value="C:chloroplast thylakoid membrane"/>
    <property type="evidence" value="ECO:0007669"/>
    <property type="project" value="InterPro"/>
</dbReference>
<dbReference type="EMBL" id="CM001224">
    <property type="protein sequence ID" value="AET03446.1"/>
    <property type="molecule type" value="Genomic_DNA"/>
</dbReference>
<dbReference type="PaxDb" id="3880-AET03446"/>
<reference evidence="2 5" key="1">
    <citation type="journal article" date="2011" name="Nature">
        <title>The Medicago genome provides insight into the evolution of rhizobial symbioses.</title>
        <authorList>
            <person name="Young N.D."/>
            <person name="Debelle F."/>
            <person name="Oldroyd G.E."/>
            <person name="Geurts R."/>
            <person name="Cannon S.B."/>
            <person name="Udvardi M.K."/>
            <person name="Benedito V.A."/>
            <person name="Mayer K.F."/>
            <person name="Gouzy J."/>
            <person name="Schoof H."/>
            <person name="Van de Peer Y."/>
            <person name="Proost S."/>
            <person name="Cook D.R."/>
            <person name="Meyers B.C."/>
            <person name="Spannagl M."/>
            <person name="Cheung F."/>
            <person name="De Mita S."/>
            <person name="Krishnakumar V."/>
            <person name="Gundlach H."/>
            <person name="Zhou S."/>
            <person name="Mudge J."/>
            <person name="Bharti A.K."/>
            <person name="Murray J.D."/>
            <person name="Naoumkina M.A."/>
            <person name="Rosen B."/>
            <person name="Silverstein K.A."/>
            <person name="Tang H."/>
            <person name="Rombauts S."/>
            <person name="Zhao P.X."/>
            <person name="Zhou P."/>
            <person name="Barbe V."/>
            <person name="Bardou P."/>
            <person name="Bechner M."/>
            <person name="Bellec A."/>
            <person name="Berger A."/>
            <person name="Berges H."/>
            <person name="Bidwell S."/>
            <person name="Bisseling T."/>
            <person name="Choisne N."/>
            <person name="Couloux A."/>
            <person name="Denny R."/>
            <person name="Deshpande S."/>
            <person name="Dai X."/>
            <person name="Doyle J.J."/>
            <person name="Dudez A.M."/>
            <person name="Farmer A.D."/>
            <person name="Fouteau S."/>
            <person name="Franken C."/>
            <person name="Gibelin C."/>
            <person name="Gish J."/>
            <person name="Goldstein S."/>
            <person name="Gonzalez A.J."/>
            <person name="Green P.J."/>
            <person name="Hallab A."/>
            <person name="Hartog M."/>
            <person name="Hua A."/>
            <person name="Humphray S.J."/>
            <person name="Jeong D.H."/>
            <person name="Jing Y."/>
            <person name="Jocker A."/>
            <person name="Kenton S.M."/>
            <person name="Kim D.J."/>
            <person name="Klee K."/>
            <person name="Lai H."/>
            <person name="Lang C."/>
            <person name="Lin S."/>
            <person name="Macmil S.L."/>
            <person name="Magdelenat G."/>
            <person name="Matthews L."/>
            <person name="McCorrison J."/>
            <person name="Monaghan E.L."/>
            <person name="Mun J.H."/>
            <person name="Najar F.Z."/>
            <person name="Nicholson C."/>
            <person name="Noirot C."/>
            <person name="O'Bleness M."/>
            <person name="Paule C.R."/>
            <person name="Poulain J."/>
            <person name="Prion F."/>
            <person name="Qin B."/>
            <person name="Qu C."/>
            <person name="Retzel E.F."/>
            <person name="Riddle C."/>
            <person name="Sallet E."/>
            <person name="Samain S."/>
            <person name="Samson N."/>
            <person name="Sanders I."/>
            <person name="Saurat O."/>
            <person name="Scarpelli C."/>
            <person name="Schiex T."/>
            <person name="Segurens B."/>
            <person name="Severin A.J."/>
            <person name="Sherrier D.J."/>
            <person name="Shi R."/>
            <person name="Sims S."/>
            <person name="Singer S.R."/>
            <person name="Sinharoy S."/>
            <person name="Sterck L."/>
            <person name="Viollet A."/>
            <person name="Wang B.B."/>
            <person name="Wang K."/>
            <person name="Wang M."/>
            <person name="Wang X."/>
            <person name="Warfsmann J."/>
            <person name="Weissenbach J."/>
            <person name="White D.D."/>
            <person name="White J.D."/>
            <person name="Wiley G.B."/>
            <person name="Wincker P."/>
            <person name="Xing Y."/>
            <person name="Yang L."/>
            <person name="Yao Z."/>
            <person name="Ying F."/>
            <person name="Zhai J."/>
            <person name="Zhou L."/>
            <person name="Zuber A."/>
            <person name="Denarie J."/>
            <person name="Dixon R.A."/>
            <person name="May G.D."/>
            <person name="Schwartz D.C."/>
            <person name="Rogers J."/>
            <person name="Quetier F."/>
            <person name="Town C.D."/>
            <person name="Roe B.A."/>
        </authorList>
    </citation>
    <scope>NUCLEOTIDE SEQUENCE [LARGE SCALE GENOMIC DNA]</scope>
    <source>
        <strain evidence="2">A17</strain>
        <strain evidence="4 5">cv. Jemalong A17</strain>
    </source>
</reference>
<dbReference type="eggNOG" id="ENOG502QWKR">
    <property type="taxonomic scope" value="Eukaryota"/>
</dbReference>
<accession>G7L729</accession>